<dbReference type="EMBL" id="JAQQXR010000011">
    <property type="protein sequence ID" value="MDC8760188.1"/>
    <property type="molecule type" value="Genomic_DNA"/>
</dbReference>
<dbReference type="RefSeq" id="WP_273673834.1">
    <property type="nucleotide sequence ID" value="NZ_JAQQXR010000011.1"/>
</dbReference>
<accession>A0ABT5K5C9</accession>
<sequence>MRRPGPWLLFWLGLAGAGPAPARAQTAPPAQAAAADNELYLEVSLNAQASGLILRFTQSGKGLRSSVENFRRLGLDPARFGLAGQAEVELDAVPGLSYVYDAGRQSVALRLADALRTPLALSARTLRPAPPATATPGAVLNYDAYAQFGGQTRLALFHELRYFDARGVFSSSASAREGGYLRYDTFWRHADVGTLRTFQVGDLIASSLSWSRAVRLGGLQWRKNFELRPDLLTFPQASLGGSALVPSALSLYINGVQHYTASVPDGPFVLNQVAGVNGAGQATLVTRDALGRAVSSTVPLYVDTRMLAQGLSDYSFELGALRRDYGTRSFGYAAAAAGASVRHGLSDALTVEGHVELARGLYNGGAGALLRLGQGGVLNASLAASGGRGGGAQAGVGYQYIGPRFSVDAQTLRASRGYADLAAHDGSPVASASDRLSLNAVLADGHSVGLSYIGYRAAAATARIAALYYSASVGGGAFFSVSAFQDAGNRRNRGVAAALSFAFGERLVGGAGAGQQNGQRNSSVYVQRAPDFGGGVGWGLQAGALGGVAYRQAQLQYLGANGQLGATTHSGGGRRISSANAAGALVLMDGTLSAARQVGSGFALVSTAGVADVPVIHENRRIGVTGRSGHLLVPNLNAHNNNLIAIDTEQLAVDARVPTTRLNIVPQALSGVLARFPVERYSAATVVIHDAAGKALAAGLPVLHVESGARTLLGYDGIAFVDDLRAENRLLVGEGESACEVRFRYRRGEGGALPVLGPLRCAAPEPGR</sequence>
<dbReference type="Gene3D" id="2.60.40.2610">
    <property type="entry name" value="Outer membrane usher protein FimD, plug domain"/>
    <property type="match status" value="1"/>
</dbReference>
<feature type="signal peptide" evidence="1">
    <location>
        <begin position="1"/>
        <end position="24"/>
    </location>
</feature>
<dbReference type="Pfam" id="PF00577">
    <property type="entry name" value="Usher"/>
    <property type="match status" value="1"/>
</dbReference>
<dbReference type="PANTHER" id="PTHR30451:SF5">
    <property type="entry name" value="SLR0019 PROTEIN"/>
    <property type="match status" value="1"/>
</dbReference>
<evidence type="ECO:0000256" key="1">
    <source>
        <dbReference type="SAM" id="SignalP"/>
    </source>
</evidence>
<dbReference type="Gene3D" id="2.60.40.3110">
    <property type="match status" value="1"/>
</dbReference>
<proteinExistence type="predicted"/>
<reference evidence="2 3" key="1">
    <citation type="submission" date="2022-10" db="EMBL/GenBank/DDBJ databases">
        <title>Janthinobacterium sp. hw3 Genome sequencing.</title>
        <authorList>
            <person name="Park S."/>
        </authorList>
    </citation>
    <scope>NUCLEOTIDE SEQUENCE [LARGE SCALE GENOMIC DNA]</scope>
    <source>
        <strain evidence="3">hw3</strain>
    </source>
</reference>
<dbReference type="Proteomes" id="UP001221208">
    <property type="component" value="Unassembled WGS sequence"/>
</dbReference>
<feature type="chain" id="PRO_5047216397" evidence="1">
    <location>
        <begin position="25"/>
        <end position="768"/>
    </location>
</feature>
<evidence type="ECO:0000313" key="2">
    <source>
        <dbReference type="EMBL" id="MDC8760188.1"/>
    </source>
</evidence>
<organism evidence="2 3">
    <name type="scientific">Janthinobacterium fluminis</name>
    <dbReference type="NCBI Taxonomy" id="2987524"/>
    <lineage>
        <taxon>Bacteria</taxon>
        <taxon>Pseudomonadati</taxon>
        <taxon>Pseudomonadota</taxon>
        <taxon>Betaproteobacteria</taxon>
        <taxon>Burkholderiales</taxon>
        <taxon>Oxalobacteraceae</taxon>
        <taxon>Janthinobacterium</taxon>
    </lineage>
</organism>
<keyword evidence="3" id="KW-1185">Reference proteome</keyword>
<dbReference type="InterPro" id="IPR042186">
    <property type="entry name" value="FimD_plug_dom"/>
</dbReference>
<keyword evidence="1" id="KW-0732">Signal</keyword>
<protein>
    <submittedName>
        <fullName evidence="2">Fimbria/pilus outer membrane usher protein</fullName>
    </submittedName>
</protein>
<gene>
    <name evidence="2" type="ORF">OIK44_21595</name>
</gene>
<dbReference type="InterPro" id="IPR000015">
    <property type="entry name" value="Fimb_usher"/>
</dbReference>
<comment type="caution">
    <text evidence="2">The sequence shown here is derived from an EMBL/GenBank/DDBJ whole genome shotgun (WGS) entry which is preliminary data.</text>
</comment>
<name>A0ABT5K5C9_9BURK</name>
<dbReference type="PANTHER" id="PTHR30451">
    <property type="entry name" value="OUTER MEMBRANE USHER PROTEIN"/>
    <property type="match status" value="1"/>
</dbReference>
<evidence type="ECO:0000313" key="3">
    <source>
        <dbReference type="Proteomes" id="UP001221208"/>
    </source>
</evidence>